<dbReference type="Gene3D" id="3.30.70.1320">
    <property type="entry name" value="Multidrug efflux transporter AcrB pore domain like"/>
    <property type="match status" value="1"/>
</dbReference>
<dbReference type="GO" id="GO:0042910">
    <property type="term" value="F:xenobiotic transmembrane transporter activity"/>
    <property type="evidence" value="ECO:0007669"/>
    <property type="project" value="TreeGrafter"/>
</dbReference>
<comment type="caution">
    <text evidence="9">The sequence shown here is derived from an EMBL/GenBank/DDBJ whole genome shotgun (WGS) entry which is preliminary data.</text>
</comment>
<dbReference type="Gene3D" id="3.30.70.1440">
    <property type="entry name" value="Multidrug efflux transporter AcrB pore domain"/>
    <property type="match status" value="1"/>
</dbReference>
<keyword evidence="3" id="KW-0813">Transport</keyword>
<protein>
    <submittedName>
        <fullName evidence="9">CusA/CzcA family heavy metal efflux RND transporter</fullName>
    </submittedName>
</protein>
<evidence type="ECO:0000256" key="7">
    <source>
        <dbReference type="ARBA" id="ARBA00023136"/>
    </source>
</evidence>
<evidence type="ECO:0000313" key="10">
    <source>
        <dbReference type="Proteomes" id="UP000286100"/>
    </source>
</evidence>
<dbReference type="SUPFAM" id="SSF82693">
    <property type="entry name" value="Multidrug efflux transporter AcrB pore domain, PN1, PN2, PC1 and PC2 subdomains"/>
    <property type="match status" value="3"/>
</dbReference>
<dbReference type="Gene3D" id="1.20.1640.10">
    <property type="entry name" value="Multidrug efflux transporter AcrB transmembrane domain"/>
    <property type="match status" value="2"/>
</dbReference>
<dbReference type="RefSeq" id="WP_119763472.1">
    <property type="nucleotide sequence ID" value="NZ_QYUM01000003.1"/>
</dbReference>
<keyword evidence="10" id="KW-1185">Reference proteome</keyword>
<feature type="transmembrane region" description="Helical" evidence="8">
    <location>
        <begin position="12"/>
        <end position="28"/>
    </location>
</feature>
<dbReference type="AlphaFoldDB" id="A0A418WN08"/>
<dbReference type="OrthoDB" id="9758757at2"/>
<feature type="transmembrane region" description="Helical" evidence="8">
    <location>
        <begin position="991"/>
        <end position="1014"/>
    </location>
</feature>
<evidence type="ECO:0000256" key="6">
    <source>
        <dbReference type="ARBA" id="ARBA00022989"/>
    </source>
</evidence>
<dbReference type="InterPro" id="IPR004763">
    <property type="entry name" value="CusA-like"/>
</dbReference>
<feature type="transmembrane region" description="Helical" evidence="8">
    <location>
        <begin position="1020"/>
        <end position="1047"/>
    </location>
</feature>
<evidence type="ECO:0000256" key="5">
    <source>
        <dbReference type="ARBA" id="ARBA00022692"/>
    </source>
</evidence>
<accession>A0A418WN08</accession>
<keyword evidence="7 8" id="KW-0472">Membrane</keyword>
<sequence length="1058" mass="112544">MLDRLIDFAVRWRWLVVLVTLILAGFGLRELTRLPIDAVPDITNRQVQVTTVAPALGPEEVERQVTYPVETALTGLPGLVGTRSLSRHGFSQITAVFEDSTDIYTARNLVNERLQAARANLPEGLAPSMGPIVTGLGEVYIWTVEFTGQAAKPGAVYVTPEGEKLSGDLAKATYLRTVQDWIIAPQLRTVPGVAGVDVLGGYVKEYAVHPDPAKLAAYRVGLVQLVDALEHANRIAGAGYVSRAGEAYVVRADARIRTVEELAQTPILNRGGQVIRVSDVARVEIGRAPRLGSASENGREVVVGTALMLQGENSRAVAHRVGARLLKIKASLPPGVIVRPALDRTKLVDATIATVEHNLALGALLVVVVLFLALGNIRAAFITALVIPLSFLFAATAMNRFGISANLMSLGALDFGLIVDGAVVIIENSLARLGASRASLGRALTTSERLALAASAAKEMVRPAAFGQAIILLVYLPLLAFEGIEGKMFGPMAATVMLALAGAFILSFTFVPAMVALFVREPAVHVETRAMEAIQSRYEPLLRRAVARPGIIVCGGIGAVLIGLVAFLSLGREFVPTLDEGDLLVQAFRVPSTSLEQSQEMQFQVERSIKSNPEVALVFARTGTAEVASDPMPPSISDTFVMLKPRDQWPDPRLDKAELIERMEDKLSKLLGNGYEFTQPIEMRFNELIAGVRSDVAVKVYGDDFAVLSRTADQIAGVLRDIDGAADVRVEQISGQPTITASVDRTAAASLGIHASDAADALAIGLGGREAGHVLEGDRKFAVTVRLDDSLRNDPTIMAQLPVLPEEETVGVPTVPLSAVARFDIAEGPNQISRENGKRRIVIQANVRDRDLGGFVREAREKVGAGVKVPPGSWLEWGGQFENLERASARLLLIVPLVFLLIGVLLFLALGSIAQAALVFAGVPMALVGGAIALMLRGMPFSISAAVGFIAVSGVATLNGLVLMQSIKQRRACGEDPQEAAIRGATSRLRAVMTTALVAILGFVPMALAAGAGAEVQKPLATVVVGGLMTATVLTLLVLPTLMAWVMSRDRAAESLKH</sequence>
<dbReference type="InterPro" id="IPR027463">
    <property type="entry name" value="AcrB_DN_DC_subdom"/>
</dbReference>
<dbReference type="SUPFAM" id="SSF82714">
    <property type="entry name" value="Multidrug efflux transporter AcrB TolC docking domain, DN and DC subdomains"/>
    <property type="match status" value="2"/>
</dbReference>
<reference evidence="9 10" key="1">
    <citation type="submission" date="2018-09" db="EMBL/GenBank/DDBJ databases">
        <authorList>
            <person name="Zhu H."/>
        </authorList>
    </citation>
    <scope>NUCLEOTIDE SEQUENCE [LARGE SCALE GENOMIC DNA]</scope>
    <source>
        <strain evidence="9 10">K2R01-6</strain>
    </source>
</reference>
<feature type="transmembrane region" description="Helical" evidence="8">
    <location>
        <begin position="891"/>
        <end position="910"/>
    </location>
</feature>
<evidence type="ECO:0000313" key="9">
    <source>
        <dbReference type="EMBL" id="RJF91390.1"/>
    </source>
</evidence>
<evidence type="ECO:0000256" key="8">
    <source>
        <dbReference type="SAM" id="Phobius"/>
    </source>
</evidence>
<feature type="transmembrane region" description="Helical" evidence="8">
    <location>
        <begin position="550"/>
        <end position="570"/>
    </location>
</feature>
<evidence type="ECO:0000256" key="4">
    <source>
        <dbReference type="ARBA" id="ARBA00022475"/>
    </source>
</evidence>
<keyword evidence="5 8" id="KW-0812">Transmembrane</keyword>
<dbReference type="GO" id="GO:0005886">
    <property type="term" value="C:plasma membrane"/>
    <property type="evidence" value="ECO:0007669"/>
    <property type="project" value="UniProtKB-SubCell"/>
</dbReference>
<name>A0A418WN08_9SPHN</name>
<feature type="transmembrane region" description="Helical" evidence="8">
    <location>
        <begin position="465"/>
        <end position="484"/>
    </location>
</feature>
<dbReference type="PANTHER" id="PTHR32063:SF24">
    <property type="entry name" value="CATION EFFLUX SYSTEM (ACRB_ACRD_ACRF FAMILY)"/>
    <property type="match status" value="1"/>
</dbReference>
<dbReference type="Proteomes" id="UP000286100">
    <property type="component" value="Unassembled WGS sequence"/>
</dbReference>
<gene>
    <name evidence="9" type="ORF">D3876_14940</name>
</gene>
<keyword evidence="4" id="KW-1003">Cell membrane</keyword>
<organism evidence="9 10">
    <name type="scientific">Sphingomonas cavernae</name>
    <dbReference type="NCBI Taxonomy" id="2320861"/>
    <lineage>
        <taxon>Bacteria</taxon>
        <taxon>Pseudomonadati</taxon>
        <taxon>Pseudomonadota</taxon>
        <taxon>Alphaproteobacteria</taxon>
        <taxon>Sphingomonadales</taxon>
        <taxon>Sphingomonadaceae</taxon>
        <taxon>Sphingomonas</taxon>
    </lineage>
</organism>
<feature type="transmembrane region" description="Helical" evidence="8">
    <location>
        <begin position="381"/>
        <end position="401"/>
    </location>
</feature>
<evidence type="ECO:0000256" key="3">
    <source>
        <dbReference type="ARBA" id="ARBA00022448"/>
    </source>
</evidence>
<dbReference type="Gene3D" id="3.30.70.1430">
    <property type="entry name" value="Multidrug efflux transporter AcrB pore domain"/>
    <property type="match status" value="2"/>
</dbReference>
<dbReference type="PANTHER" id="PTHR32063">
    <property type="match status" value="1"/>
</dbReference>
<dbReference type="Gene3D" id="3.30.2090.10">
    <property type="entry name" value="Multidrug efflux transporter AcrB TolC docking domain, DN and DC subdomains"/>
    <property type="match status" value="2"/>
</dbReference>
<dbReference type="InterPro" id="IPR001036">
    <property type="entry name" value="Acrflvin-R"/>
</dbReference>
<feature type="transmembrane region" description="Helical" evidence="8">
    <location>
        <begin position="942"/>
        <end position="962"/>
    </location>
</feature>
<dbReference type="EMBL" id="QYUM01000003">
    <property type="protein sequence ID" value="RJF91390.1"/>
    <property type="molecule type" value="Genomic_DNA"/>
</dbReference>
<dbReference type="GO" id="GO:0008324">
    <property type="term" value="F:monoatomic cation transmembrane transporter activity"/>
    <property type="evidence" value="ECO:0007669"/>
    <property type="project" value="InterPro"/>
</dbReference>
<dbReference type="NCBIfam" id="TIGR00914">
    <property type="entry name" value="2A0601"/>
    <property type="match status" value="1"/>
</dbReference>
<evidence type="ECO:0000256" key="2">
    <source>
        <dbReference type="ARBA" id="ARBA00010942"/>
    </source>
</evidence>
<feature type="transmembrane region" description="Helical" evidence="8">
    <location>
        <begin position="357"/>
        <end position="374"/>
    </location>
</feature>
<feature type="transmembrane region" description="Helical" evidence="8">
    <location>
        <begin position="496"/>
        <end position="519"/>
    </location>
</feature>
<comment type="subcellular location">
    <subcellularLocation>
        <location evidence="1">Cell membrane</location>
        <topology evidence="1">Multi-pass membrane protein</topology>
    </subcellularLocation>
</comment>
<dbReference type="PRINTS" id="PR00702">
    <property type="entry name" value="ACRIFLAVINRP"/>
</dbReference>
<dbReference type="Pfam" id="PF00873">
    <property type="entry name" value="ACR_tran"/>
    <property type="match status" value="1"/>
</dbReference>
<feature type="transmembrane region" description="Helical" evidence="8">
    <location>
        <begin position="917"/>
        <end position="936"/>
    </location>
</feature>
<keyword evidence="6 8" id="KW-1133">Transmembrane helix</keyword>
<proteinExistence type="inferred from homology"/>
<evidence type="ECO:0000256" key="1">
    <source>
        <dbReference type="ARBA" id="ARBA00004651"/>
    </source>
</evidence>
<comment type="similarity">
    <text evidence="2">Belongs to the resistance-nodulation-cell division (RND) (TC 2.A.6) family.</text>
</comment>
<dbReference type="SUPFAM" id="SSF82866">
    <property type="entry name" value="Multidrug efflux transporter AcrB transmembrane domain"/>
    <property type="match status" value="2"/>
</dbReference>